<feature type="transmembrane region" description="Helical" evidence="5">
    <location>
        <begin position="56"/>
        <end position="77"/>
    </location>
</feature>
<evidence type="ECO:0000256" key="1">
    <source>
        <dbReference type="ARBA" id="ARBA00004370"/>
    </source>
</evidence>
<evidence type="ECO:0008006" key="8">
    <source>
        <dbReference type="Google" id="ProtNLM"/>
    </source>
</evidence>
<proteinExistence type="predicted"/>
<dbReference type="GO" id="GO:0016020">
    <property type="term" value="C:membrane"/>
    <property type="evidence" value="ECO:0007669"/>
    <property type="project" value="UniProtKB-SubCell"/>
</dbReference>
<evidence type="ECO:0000256" key="3">
    <source>
        <dbReference type="ARBA" id="ARBA00022989"/>
    </source>
</evidence>
<comment type="subcellular location">
    <subcellularLocation>
        <location evidence="1">Membrane</location>
    </subcellularLocation>
</comment>
<dbReference type="PANTHER" id="PTHR23503">
    <property type="entry name" value="SOLUTE CARRIER FAMILY 2"/>
    <property type="match status" value="1"/>
</dbReference>
<evidence type="ECO:0000313" key="7">
    <source>
        <dbReference type="Proteomes" id="UP000230233"/>
    </source>
</evidence>
<protein>
    <recommendedName>
        <fullName evidence="8">Major facilitator superfamily (MFS) profile domain-containing protein</fullName>
    </recommendedName>
</protein>
<evidence type="ECO:0000313" key="6">
    <source>
        <dbReference type="EMBL" id="PIC30455.1"/>
    </source>
</evidence>
<accession>A0A2G5TT21</accession>
<keyword evidence="3 5" id="KW-1133">Transmembrane helix</keyword>
<keyword evidence="4 5" id="KW-0472">Membrane</keyword>
<name>A0A2G5TT21_9PELO</name>
<dbReference type="InterPro" id="IPR036259">
    <property type="entry name" value="MFS_trans_sf"/>
</dbReference>
<feature type="transmembrane region" description="Helical" evidence="5">
    <location>
        <begin position="283"/>
        <end position="302"/>
    </location>
</feature>
<dbReference type="Pfam" id="PF00083">
    <property type="entry name" value="Sugar_tr"/>
    <property type="match status" value="1"/>
</dbReference>
<comment type="caution">
    <text evidence="6">The sequence shown here is derived from an EMBL/GenBank/DDBJ whole genome shotgun (WGS) entry which is preliminary data.</text>
</comment>
<evidence type="ECO:0000256" key="4">
    <source>
        <dbReference type="ARBA" id="ARBA00023136"/>
    </source>
</evidence>
<feature type="transmembrane region" description="Helical" evidence="5">
    <location>
        <begin position="212"/>
        <end position="231"/>
    </location>
</feature>
<evidence type="ECO:0000256" key="2">
    <source>
        <dbReference type="ARBA" id="ARBA00022692"/>
    </source>
</evidence>
<sequence length="444" mass="49726">MLLLPRRLFWATLSHAIFSQYGEIMAACLNLMNVPIKDFFRESLRQNYGIENEERFLLPCITALLATIHLIVTVFLPQSPKYLFIHKNDEENARRALEFYYGEEGPKEIDGAIREMIHENKQAAKKNYGNQRIDQNPVIKPFSRFSLFLVFICSLVPVFSGLNIKSQYLVQLLISYGLSQSQSTIAIMVISAISLPISFIAPLIIEKYGRRPIFVLLTWLCAFEWLGLAIPEMANNFGFEFEVSWIFACLAAVLGQAAVNLGMLVMAPIMISELCPLNIRAKVSQATQVPPIAIAVLEVFMFPSLRAHFGFSMFLFLATCCAALATILHTQRQYTKSKEFVISQKMGQTASKTQQPTVSSVQTVPMVTPGFGRAQTMLDVAQYQSVTSETGSGGLQRSSSDTALNTSTSTAAQTACQKSYQQSLEWGRNEQFLKLAHTFHTNNY</sequence>
<dbReference type="InterPro" id="IPR005828">
    <property type="entry name" value="MFS_sugar_transport-like"/>
</dbReference>
<feature type="transmembrane region" description="Helical" evidence="5">
    <location>
        <begin position="184"/>
        <end position="205"/>
    </location>
</feature>
<feature type="transmembrane region" description="Helical" evidence="5">
    <location>
        <begin position="243"/>
        <end position="271"/>
    </location>
</feature>
<dbReference type="SUPFAM" id="SSF103473">
    <property type="entry name" value="MFS general substrate transporter"/>
    <property type="match status" value="1"/>
</dbReference>
<dbReference type="GO" id="GO:0015149">
    <property type="term" value="F:hexose transmembrane transporter activity"/>
    <property type="evidence" value="ECO:0007669"/>
    <property type="project" value="TreeGrafter"/>
</dbReference>
<dbReference type="OrthoDB" id="4142200at2759"/>
<feature type="transmembrane region" description="Helical" evidence="5">
    <location>
        <begin position="308"/>
        <end position="328"/>
    </location>
</feature>
<reference evidence="7" key="1">
    <citation type="submission" date="2017-10" db="EMBL/GenBank/DDBJ databases">
        <title>Rapid genome shrinkage in a self-fertile nematode reveals novel sperm competition proteins.</title>
        <authorList>
            <person name="Yin D."/>
            <person name="Schwarz E.M."/>
            <person name="Thomas C.G."/>
            <person name="Felde R.L."/>
            <person name="Korf I.F."/>
            <person name="Cutter A.D."/>
            <person name="Schartner C.M."/>
            <person name="Ralston E.J."/>
            <person name="Meyer B.J."/>
            <person name="Haag E.S."/>
        </authorList>
    </citation>
    <scope>NUCLEOTIDE SEQUENCE [LARGE SCALE GENOMIC DNA]</scope>
    <source>
        <strain evidence="7">JU1422</strain>
    </source>
</reference>
<dbReference type="Gene3D" id="1.20.1250.20">
    <property type="entry name" value="MFS general substrate transporter like domains"/>
    <property type="match status" value="1"/>
</dbReference>
<organism evidence="6 7">
    <name type="scientific">Caenorhabditis nigoni</name>
    <dbReference type="NCBI Taxonomy" id="1611254"/>
    <lineage>
        <taxon>Eukaryota</taxon>
        <taxon>Metazoa</taxon>
        <taxon>Ecdysozoa</taxon>
        <taxon>Nematoda</taxon>
        <taxon>Chromadorea</taxon>
        <taxon>Rhabditida</taxon>
        <taxon>Rhabditina</taxon>
        <taxon>Rhabditomorpha</taxon>
        <taxon>Rhabditoidea</taxon>
        <taxon>Rhabditidae</taxon>
        <taxon>Peloderinae</taxon>
        <taxon>Caenorhabditis</taxon>
    </lineage>
</organism>
<dbReference type="EMBL" id="PDUG01000005">
    <property type="protein sequence ID" value="PIC30455.1"/>
    <property type="molecule type" value="Genomic_DNA"/>
</dbReference>
<dbReference type="InterPro" id="IPR045263">
    <property type="entry name" value="GLUT"/>
</dbReference>
<keyword evidence="7" id="KW-1185">Reference proteome</keyword>
<gene>
    <name evidence="6" type="primary">Cni-Y39B6A.41</name>
    <name evidence="6" type="synonym">Cnig_chr_V.g21690</name>
    <name evidence="6" type="ORF">B9Z55_021690</name>
</gene>
<feature type="transmembrane region" description="Helical" evidence="5">
    <location>
        <begin position="145"/>
        <end position="164"/>
    </location>
</feature>
<dbReference type="PANTHER" id="PTHR23503:SF123">
    <property type="entry name" value="MAJOR FACILITATOR SUPERFAMILY (MFS) PROFILE DOMAIN-CONTAINING PROTEIN"/>
    <property type="match status" value="1"/>
</dbReference>
<dbReference type="Proteomes" id="UP000230233">
    <property type="component" value="Chromosome V"/>
</dbReference>
<keyword evidence="2 5" id="KW-0812">Transmembrane</keyword>
<evidence type="ECO:0000256" key="5">
    <source>
        <dbReference type="SAM" id="Phobius"/>
    </source>
</evidence>
<dbReference type="AlphaFoldDB" id="A0A2G5TT21"/>